<dbReference type="InterPro" id="IPR001279">
    <property type="entry name" value="Metallo-B-lactamas"/>
</dbReference>
<dbReference type="PANTHER" id="PTHR30619:SF1">
    <property type="entry name" value="RECOMBINATION PROTEIN 2"/>
    <property type="match status" value="1"/>
</dbReference>
<proteinExistence type="predicted"/>
<dbReference type="EMBL" id="MSCO01000001">
    <property type="protein sequence ID" value="PQJ90153.1"/>
    <property type="molecule type" value="Genomic_DNA"/>
</dbReference>
<dbReference type="Gene3D" id="3.60.15.10">
    <property type="entry name" value="Ribonuclease Z/Hydroxyacylglutathione hydrolase-like"/>
    <property type="match status" value="1"/>
</dbReference>
<gene>
    <name evidence="2" type="ORF">BTO22_07085</name>
</gene>
<organism evidence="2 3">
    <name type="scientific">Aliivibrio sifiae</name>
    <dbReference type="NCBI Taxonomy" id="566293"/>
    <lineage>
        <taxon>Bacteria</taxon>
        <taxon>Pseudomonadati</taxon>
        <taxon>Pseudomonadota</taxon>
        <taxon>Gammaproteobacteria</taxon>
        <taxon>Vibrionales</taxon>
        <taxon>Vibrionaceae</taxon>
        <taxon>Aliivibrio</taxon>
    </lineage>
</organism>
<evidence type="ECO:0000313" key="2">
    <source>
        <dbReference type="EMBL" id="PQJ90153.1"/>
    </source>
</evidence>
<feature type="domain" description="Metallo-beta-lactamase" evidence="1">
    <location>
        <begin position="26"/>
        <end position="77"/>
    </location>
</feature>
<sequence length="360" mass="40004">MLELRVLKAKNGDCILLSWNGDGSVRNILIDGGKSSVYKSGPLKGELYKALKLIEDSGQRIDKLILTHVDDDHIGGILSGFKSGELLNKLCDKVWFNSGRLIKEAFEDSSLPENELKLERINVKSGKTSIQQGVSLEDRISELGIWDSKLIESGYSYDFYGAKITVLSPQKENLAKLLHKWKKEAPKSITAGKATDYQWSLEDLAINDNFVSDKSVHNGSSIAILFEYDSKRILLLGDSHDGVICDGLLNLKDELGNSISPDNKLKIDYTKLSHHGSEYNTSMSFLNLIDCKNFIISTDGSAHGLPNKRTISRITRNVSDANILFNYPTLIGRIFTKGEVEELETLGISITSCDEMIDVR</sequence>
<dbReference type="Pfam" id="PF00753">
    <property type="entry name" value="Lactamase_B"/>
    <property type="match status" value="1"/>
</dbReference>
<reference evidence="2 3" key="1">
    <citation type="submission" date="2016-12" db="EMBL/GenBank/DDBJ databases">
        <title>Diversity of luminous bacteria.</title>
        <authorList>
            <person name="Yoshizawa S."/>
            <person name="Kogure K."/>
        </authorList>
    </citation>
    <scope>NUCLEOTIDE SEQUENCE [LARGE SCALE GENOMIC DNA]</scope>
    <source>
        <strain evidence="2 3">ATCC 33715</strain>
    </source>
</reference>
<dbReference type="PANTHER" id="PTHR30619">
    <property type="entry name" value="DNA INTERNALIZATION/COMPETENCE PROTEIN COMEC/REC2"/>
    <property type="match status" value="1"/>
</dbReference>
<dbReference type="AlphaFoldDB" id="A0A2S7XFL3"/>
<evidence type="ECO:0000313" key="3">
    <source>
        <dbReference type="Proteomes" id="UP000239263"/>
    </source>
</evidence>
<protein>
    <recommendedName>
        <fullName evidence="1">Metallo-beta-lactamase domain-containing protein</fullName>
    </recommendedName>
</protein>
<dbReference type="InterPro" id="IPR052159">
    <property type="entry name" value="Competence_DNA_uptake"/>
</dbReference>
<accession>A0A2S7XFL3</accession>
<dbReference type="SUPFAM" id="SSF56281">
    <property type="entry name" value="Metallo-hydrolase/oxidoreductase"/>
    <property type="match status" value="1"/>
</dbReference>
<dbReference type="OrthoDB" id="418728at2"/>
<comment type="caution">
    <text evidence="2">The sequence shown here is derived from an EMBL/GenBank/DDBJ whole genome shotgun (WGS) entry which is preliminary data.</text>
</comment>
<evidence type="ECO:0000259" key="1">
    <source>
        <dbReference type="Pfam" id="PF00753"/>
    </source>
</evidence>
<dbReference type="Proteomes" id="UP000239263">
    <property type="component" value="Unassembled WGS sequence"/>
</dbReference>
<name>A0A2S7XFL3_9GAMM</name>
<dbReference type="InterPro" id="IPR036866">
    <property type="entry name" value="RibonucZ/Hydroxyglut_hydro"/>
</dbReference>